<dbReference type="EMBL" id="CM046104">
    <property type="protein sequence ID" value="KAI8424431.1"/>
    <property type="molecule type" value="Genomic_DNA"/>
</dbReference>
<accession>A0ACC0JJX2</accession>
<dbReference type="Proteomes" id="UP001064048">
    <property type="component" value="Chromosome 4"/>
</dbReference>
<sequence>MQRTNEPYMIDLSCRQIQAFVDGHNSRRLKVAKGEVHGQPAASKMKSVIWDEELATKAARWAAQNPTGHNPNRTLESGRFTTGENLYWHVVRKPNVDQALDDWFDEYKDFTFDAIKWEDFGGSKQIGHYTQMVWSESTHIGCGMSQSYDYGLWKEFTVVCNYGPPGNYIGEHPYRTDGPGSGKLVCGVEDCSRPYGDKCSVAEAR</sequence>
<reference evidence="1 2" key="1">
    <citation type="journal article" date="2022" name="Genome Biol. Evol.">
        <title>The Spruce Budworm Genome: Reconstructing the Evolutionary History of Antifreeze Proteins.</title>
        <authorList>
            <person name="Beliveau C."/>
            <person name="Gagne P."/>
            <person name="Picq S."/>
            <person name="Vernygora O."/>
            <person name="Keeling C.I."/>
            <person name="Pinkney K."/>
            <person name="Doucet D."/>
            <person name="Wen F."/>
            <person name="Johnston J.S."/>
            <person name="Maaroufi H."/>
            <person name="Boyle B."/>
            <person name="Laroche J."/>
            <person name="Dewar K."/>
            <person name="Juretic N."/>
            <person name="Blackburn G."/>
            <person name="Nisole A."/>
            <person name="Brunet B."/>
            <person name="Brandao M."/>
            <person name="Lumley L."/>
            <person name="Duan J."/>
            <person name="Quan G."/>
            <person name="Lucarotti C.J."/>
            <person name="Roe A.D."/>
            <person name="Sperling F.A.H."/>
            <person name="Levesque R.C."/>
            <person name="Cusson M."/>
        </authorList>
    </citation>
    <scope>NUCLEOTIDE SEQUENCE [LARGE SCALE GENOMIC DNA]</scope>
    <source>
        <strain evidence="1">Glfc:IPQL:Cfum</strain>
    </source>
</reference>
<proteinExistence type="predicted"/>
<keyword evidence="2" id="KW-1185">Reference proteome</keyword>
<gene>
    <name evidence="1" type="ORF">MSG28_002925</name>
</gene>
<evidence type="ECO:0000313" key="1">
    <source>
        <dbReference type="EMBL" id="KAI8424431.1"/>
    </source>
</evidence>
<organism evidence="1 2">
    <name type="scientific">Choristoneura fumiferana</name>
    <name type="common">Spruce budworm moth</name>
    <name type="synonym">Archips fumiferana</name>
    <dbReference type="NCBI Taxonomy" id="7141"/>
    <lineage>
        <taxon>Eukaryota</taxon>
        <taxon>Metazoa</taxon>
        <taxon>Ecdysozoa</taxon>
        <taxon>Arthropoda</taxon>
        <taxon>Hexapoda</taxon>
        <taxon>Insecta</taxon>
        <taxon>Pterygota</taxon>
        <taxon>Neoptera</taxon>
        <taxon>Endopterygota</taxon>
        <taxon>Lepidoptera</taxon>
        <taxon>Glossata</taxon>
        <taxon>Ditrysia</taxon>
        <taxon>Tortricoidea</taxon>
        <taxon>Tortricidae</taxon>
        <taxon>Tortricinae</taxon>
        <taxon>Choristoneura</taxon>
    </lineage>
</organism>
<evidence type="ECO:0000313" key="2">
    <source>
        <dbReference type="Proteomes" id="UP001064048"/>
    </source>
</evidence>
<name>A0ACC0JJX2_CHOFU</name>
<comment type="caution">
    <text evidence="1">The sequence shown here is derived from an EMBL/GenBank/DDBJ whole genome shotgun (WGS) entry which is preliminary data.</text>
</comment>
<protein>
    <submittedName>
        <fullName evidence="1">Uncharacterized protein</fullName>
    </submittedName>
</protein>